<dbReference type="AlphaFoldDB" id="A0A1H2QIV6"/>
<feature type="region of interest" description="Disordered" evidence="1">
    <location>
        <begin position="166"/>
        <end position="226"/>
    </location>
</feature>
<evidence type="ECO:0000313" key="4">
    <source>
        <dbReference type="Proteomes" id="UP000199675"/>
    </source>
</evidence>
<dbReference type="STRING" id="488533.SAMN04487960_101241"/>
<keyword evidence="4" id="KW-1185">Reference proteome</keyword>
<feature type="compositionally biased region" description="Polar residues" evidence="1">
    <location>
        <begin position="166"/>
        <end position="194"/>
    </location>
</feature>
<organism evidence="3 4">
    <name type="scientific">Marinobacter mobilis</name>
    <dbReference type="NCBI Taxonomy" id="488533"/>
    <lineage>
        <taxon>Bacteria</taxon>
        <taxon>Pseudomonadati</taxon>
        <taxon>Pseudomonadota</taxon>
        <taxon>Gammaproteobacteria</taxon>
        <taxon>Pseudomonadales</taxon>
        <taxon>Marinobacteraceae</taxon>
        <taxon>Marinobacter</taxon>
    </lineage>
</organism>
<reference evidence="3 4" key="1">
    <citation type="submission" date="2016-10" db="EMBL/GenBank/DDBJ databases">
        <authorList>
            <person name="de Groot N.N."/>
        </authorList>
    </citation>
    <scope>NUCLEOTIDE SEQUENCE [LARGE SCALE GENOMIC DNA]</scope>
    <source>
        <strain evidence="3 4">CGMCC 1.7059</strain>
    </source>
</reference>
<feature type="compositionally biased region" description="Pro residues" evidence="1">
    <location>
        <begin position="95"/>
        <end position="105"/>
    </location>
</feature>
<dbReference type="NCBIfam" id="NF033768">
    <property type="entry name" value="myxo_SS_tail"/>
    <property type="match status" value="1"/>
</dbReference>
<dbReference type="OrthoDB" id="7057177at2"/>
<keyword evidence="2" id="KW-1133">Transmembrane helix</keyword>
<dbReference type="InterPro" id="IPR049806">
    <property type="entry name" value="MasK-like_C"/>
</dbReference>
<sequence length="319" mass="33818">MTTLTATPYDFALPWDSSEVEDSRFKRILKRLLLLLLLFALVFPWLPLPEIDRAEEERVPPALAKVLIEQRTVAPPPPPPPPPEPVEQETAEVPTPEPTPAPPAPQREVQAARERVSTMGVAAFSSELSSLRSSLNVAQLQARNTNVQTGSAARAARNVLGAQSATATSGGVNSSVMNDSGSGTQLAAHSSTAVDSPIGGAGGTGTGVGGQGSGGGSNRSTVSGGRDMESIRRVFEQHKGAIYALYNRALRSNASLKGKFVFHIVIEPDGHISDISLVDSELSDQTLEMKLLARIQMISFGPEDVAATPVNYKFDFLPG</sequence>
<feature type="compositionally biased region" description="Pro residues" evidence="1">
    <location>
        <begin position="74"/>
        <end position="85"/>
    </location>
</feature>
<feature type="transmembrane region" description="Helical" evidence="2">
    <location>
        <begin position="32"/>
        <end position="48"/>
    </location>
</feature>
<gene>
    <name evidence="3" type="ORF">SAMN04487960_101241</name>
</gene>
<evidence type="ECO:0000256" key="1">
    <source>
        <dbReference type="SAM" id="MobiDB-lite"/>
    </source>
</evidence>
<name>A0A1H2QIV6_9GAMM</name>
<dbReference type="RefSeq" id="WP_091811119.1">
    <property type="nucleotide sequence ID" value="NZ_FNNE01000001.1"/>
</dbReference>
<evidence type="ECO:0000313" key="3">
    <source>
        <dbReference type="EMBL" id="SDW07015.1"/>
    </source>
</evidence>
<evidence type="ECO:0008006" key="5">
    <source>
        <dbReference type="Google" id="ProtNLM"/>
    </source>
</evidence>
<feature type="compositionally biased region" description="Gly residues" evidence="1">
    <location>
        <begin position="199"/>
        <end position="217"/>
    </location>
</feature>
<accession>A0A1H2QIV6</accession>
<proteinExistence type="predicted"/>
<evidence type="ECO:0000256" key="2">
    <source>
        <dbReference type="SAM" id="Phobius"/>
    </source>
</evidence>
<keyword evidence="2" id="KW-0812">Transmembrane</keyword>
<feature type="region of interest" description="Disordered" evidence="1">
    <location>
        <begin position="72"/>
        <end position="114"/>
    </location>
</feature>
<dbReference type="Proteomes" id="UP000199675">
    <property type="component" value="Unassembled WGS sequence"/>
</dbReference>
<keyword evidence="2" id="KW-0472">Membrane</keyword>
<dbReference type="EMBL" id="FNNE01000001">
    <property type="protein sequence ID" value="SDW07015.1"/>
    <property type="molecule type" value="Genomic_DNA"/>
</dbReference>
<protein>
    <recommendedName>
        <fullName evidence="5">Outer membrane transport energization protein TonB</fullName>
    </recommendedName>
</protein>